<reference evidence="2 3" key="1">
    <citation type="submission" date="2019-06" db="EMBL/GenBank/DDBJ databases">
        <title>Genomic Encyclopedia of Type Strains, Phase IV (KMG-V): Genome sequencing to study the core and pangenomes of soil and plant-associated prokaryotes.</title>
        <authorList>
            <person name="Whitman W."/>
        </authorList>
    </citation>
    <scope>NUCLEOTIDE SEQUENCE [LARGE SCALE GENOMIC DNA]</scope>
    <source>
        <strain evidence="2 3">BR 10355</strain>
    </source>
</reference>
<keyword evidence="2" id="KW-0808">Transferase</keyword>
<evidence type="ECO:0000313" key="2">
    <source>
        <dbReference type="EMBL" id="TWB92984.1"/>
    </source>
</evidence>
<dbReference type="PROSITE" id="PS51186">
    <property type="entry name" value="GNAT"/>
    <property type="match status" value="1"/>
</dbReference>
<dbReference type="InterPro" id="IPR000182">
    <property type="entry name" value="GNAT_dom"/>
</dbReference>
<keyword evidence="3" id="KW-1185">Reference proteome</keyword>
<dbReference type="SUPFAM" id="SSF55729">
    <property type="entry name" value="Acyl-CoA N-acyltransferases (Nat)"/>
    <property type="match status" value="1"/>
</dbReference>
<dbReference type="InterPro" id="IPR052523">
    <property type="entry name" value="Trichothecene_AcTrans"/>
</dbReference>
<evidence type="ECO:0000259" key="1">
    <source>
        <dbReference type="PROSITE" id="PS51186"/>
    </source>
</evidence>
<feature type="domain" description="N-acetyltransferase" evidence="1">
    <location>
        <begin position="9"/>
        <end position="200"/>
    </location>
</feature>
<organism evidence="2 3">
    <name type="scientific">Bradyrhizobium macuxiense</name>
    <dbReference type="NCBI Taxonomy" id="1755647"/>
    <lineage>
        <taxon>Bacteria</taxon>
        <taxon>Pseudomonadati</taxon>
        <taxon>Pseudomonadota</taxon>
        <taxon>Alphaproteobacteria</taxon>
        <taxon>Hyphomicrobiales</taxon>
        <taxon>Nitrobacteraceae</taxon>
        <taxon>Bradyrhizobium</taxon>
    </lineage>
</organism>
<dbReference type="Proteomes" id="UP000321304">
    <property type="component" value="Unassembled WGS sequence"/>
</dbReference>
<dbReference type="PANTHER" id="PTHR42791">
    <property type="entry name" value="GNAT FAMILY ACETYLTRANSFERASE"/>
    <property type="match status" value="1"/>
</dbReference>
<gene>
    <name evidence="2" type="ORF">FBZ93_11123</name>
</gene>
<proteinExistence type="predicted"/>
<dbReference type="OrthoDB" id="7057833at2"/>
<dbReference type="PANTHER" id="PTHR42791:SF1">
    <property type="entry name" value="N-ACETYLTRANSFERASE DOMAIN-CONTAINING PROTEIN"/>
    <property type="match status" value="1"/>
</dbReference>
<evidence type="ECO:0000313" key="3">
    <source>
        <dbReference type="Proteomes" id="UP000321304"/>
    </source>
</evidence>
<dbReference type="RefSeq" id="WP_146990020.1">
    <property type="nucleotide sequence ID" value="NZ_VITY01000011.1"/>
</dbReference>
<dbReference type="InterPro" id="IPR016181">
    <property type="entry name" value="Acyl_CoA_acyltransferase"/>
</dbReference>
<dbReference type="EMBL" id="VITY01000011">
    <property type="protein sequence ID" value="TWB92984.1"/>
    <property type="molecule type" value="Genomic_DNA"/>
</dbReference>
<name>A0A560LEX5_9BRAD</name>
<accession>A0A560LEX5</accession>
<comment type="caution">
    <text evidence="2">The sequence shown here is derived from an EMBL/GenBank/DDBJ whole genome shotgun (WGS) entry which is preliminary data.</text>
</comment>
<protein>
    <submittedName>
        <fullName evidence="2">Acetyltransferase (GNAT) family protein</fullName>
    </submittedName>
</protein>
<dbReference type="Pfam" id="PF13673">
    <property type="entry name" value="Acetyltransf_10"/>
    <property type="match status" value="1"/>
</dbReference>
<dbReference type="Gene3D" id="3.40.630.30">
    <property type="match status" value="1"/>
</dbReference>
<dbReference type="AlphaFoldDB" id="A0A560LEX5"/>
<sequence>MQSISRENEPIKIVTPEDRLRVSAILTTAFTMCPLSRWLYPEPVRYLRHFGGFIDHYAGDPYTDGSGAYLDNGDKGALLWLSDKVHRDDARFMEFVLGSVPERRRAEAERVFEEFGKFHPQKPHWYFTMLGVDPLLQRSGLGGLLYRHGLALLDKAKGLAFTEATSSDSARLYERLGWKIVGEVQVGSSPPCFPMLRQPR</sequence>
<dbReference type="GO" id="GO:0016747">
    <property type="term" value="F:acyltransferase activity, transferring groups other than amino-acyl groups"/>
    <property type="evidence" value="ECO:0007669"/>
    <property type="project" value="InterPro"/>
</dbReference>